<evidence type="ECO:0000313" key="3">
    <source>
        <dbReference type="EMBL" id="KAH7328804.1"/>
    </source>
</evidence>
<keyword evidence="4" id="KW-1185">Reference proteome</keyword>
<feature type="region of interest" description="Disordered" evidence="1">
    <location>
        <begin position="145"/>
        <end position="166"/>
    </location>
</feature>
<dbReference type="AlphaFoldDB" id="A0A8K0T1J7"/>
<keyword evidence="2" id="KW-0732">Signal</keyword>
<evidence type="ECO:0000313" key="4">
    <source>
        <dbReference type="Proteomes" id="UP000813444"/>
    </source>
</evidence>
<proteinExistence type="predicted"/>
<feature type="compositionally biased region" description="Polar residues" evidence="1">
    <location>
        <begin position="155"/>
        <end position="166"/>
    </location>
</feature>
<sequence>MKFSLITVALATLAAAVPVTKRAVFSNQSFAQLSISGGVAGNAQAEALQKLSGLPQDLTTVDKADLDFLSNVNSLANDVEKGAFNPAIEAASGEEADALQRGKIKNKVLKLTATILALQVKEAQGQDVSEKMATELKKLQNNIQQDEEAAGLPSTDVQFNGDTDSA</sequence>
<dbReference type="OrthoDB" id="2151417at2759"/>
<comment type="caution">
    <text evidence="3">The sequence shown here is derived from an EMBL/GenBank/DDBJ whole genome shotgun (WGS) entry which is preliminary data.</text>
</comment>
<organism evidence="3 4">
    <name type="scientific">Stachybotrys elegans</name>
    <dbReference type="NCBI Taxonomy" id="80388"/>
    <lineage>
        <taxon>Eukaryota</taxon>
        <taxon>Fungi</taxon>
        <taxon>Dikarya</taxon>
        <taxon>Ascomycota</taxon>
        <taxon>Pezizomycotina</taxon>
        <taxon>Sordariomycetes</taxon>
        <taxon>Hypocreomycetidae</taxon>
        <taxon>Hypocreales</taxon>
        <taxon>Stachybotryaceae</taxon>
        <taxon>Stachybotrys</taxon>
    </lineage>
</organism>
<accession>A0A8K0T1J7</accession>
<feature type="chain" id="PRO_5035448357" evidence="2">
    <location>
        <begin position="17"/>
        <end position="166"/>
    </location>
</feature>
<protein>
    <submittedName>
        <fullName evidence="3">Small secreted protein</fullName>
    </submittedName>
</protein>
<reference evidence="3" key="1">
    <citation type="journal article" date="2021" name="Nat. Commun.">
        <title>Genetic determinants of endophytism in the Arabidopsis root mycobiome.</title>
        <authorList>
            <person name="Mesny F."/>
            <person name="Miyauchi S."/>
            <person name="Thiergart T."/>
            <person name="Pickel B."/>
            <person name="Atanasova L."/>
            <person name="Karlsson M."/>
            <person name="Huettel B."/>
            <person name="Barry K.W."/>
            <person name="Haridas S."/>
            <person name="Chen C."/>
            <person name="Bauer D."/>
            <person name="Andreopoulos W."/>
            <person name="Pangilinan J."/>
            <person name="LaButti K."/>
            <person name="Riley R."/>
            <person name="Lipzen A."/>
            <person name="Clum A."/>
            <person name="Drula E."/>
            <person name="Henrissat B."/>
            <person name="Kohler A."/>
            <person name="Grigoriev I.V."/>
            <person name="Martin F.M."/>
            <person name="Hacquard S."/>
        </authorList>
    </citation>
    <scope>NUCLEOTIDE SEQUENCE</scope>
    <source>
        <strain evidence="3">MPI-CAGE-CH-0235</strain>
    </source>
</reference>
<dbReference type="PANTHER" id="PTHR38849:SF1">
    <property type="entry name" value="SMALL SECRETED PROTEIN"/>
    <property type="match status" value="1"/>
</dbReference>
<feature type="signal peptide" evidence="2">
    <location>
        <begin position="1"/>
        <end position="16"/>
    </location>
</feature>
<gene>
    <name evidence="3" type="ORF">B0I35DRAFT_473475</name>
</gene>
<name>A0A8K0T1J7_9HYPO</name>
<evidence type="ECO:0000256" key="2">
    <source>
        <dbReference type="SAM" id="SignalP"/>
    </source>
</evidence>
<dbReference type="EMBL" id="JAGPNK010000001">
    <property type="protein sequence ID" value="KAH7328804.1"/>
    <property type="molecule type" value="Genomic_DNA"/>
</dbReference>
<evidence type="ECO:0000256" key="1">
    <source>
        <dbReference type="SAM" id="MobiDB-lite"/>
    </source>
</evidence>
<dbReference type="Proteomes" id="UP000813444">
    <property type="component" value="Unassembled WGS sequence"/>
</dbReference>
<dbReference type="PANTHER" id="PTHR38849">
    <property type="entry name" value="SMALL SECRETED PROTEIN"/>
    <property type="match status" value="1"/>
</dbReference>